<feature type="chain" id="PRO_5003921956" evidence="1">
    <location>
        <begin position="22"/>
        <end position="166"/>
    </location>
</feature>
<reference evidence="2 3" key="1">
    <citation type="submission" date="2012-04" db="EMBL/GenBank/DDBJ databases">
        <title>The Genome Sequence of Afipia clevelandensis ATCC 49720.</title>
        <authorList>
            <consortium name="The Broad Institute Genome Sequencing Platform"/>
            <person name="Earl A."/>
            <person name="Ward D."/>
            <person name="Feldgarden M."/>
            <person name="Gevers D."/>
            <person name="Huys G."/>
            <person name="Walker B."/>
            <person name="Young S.K."/>
            <person name="Zeng Q."/>
            <person name="Gargeya S."/>
            <person name="Fitzgerald M."/>
            <person name="Haas B."/>
            <person name="Abouelleil A."/>
            <person name="Alvarado L."/>
            <person name="Arachchi H.M."/>
            <person name="Berlin A."/>
            <person name="Chapman S.B."/>
            <person name="Goldberg J."/>
            <person name="Griggs A."/>
            <person name="Gujja S."/>
            <person name="Hansen M."/>
            <person name="Howarth C."/>
            <person name="Imamovic A."/>
            <person name="Larimer J."/>
            <person name="McCowen C."/>
            <person name="Montmayeur A."/>
            <person name="Murphy C."/>
            <person name="Neiman D."/>
            <person name="Pearson M."/>
            <person name="Priest M."/>
            <person name="Roberts A."/>
            <person name="Saif S."/>
            <person name="Shea T."/>
            <person name="Sisk P."/>
            <person name="Sykes S."/>
            <person name="Wortman J."/>
            <person name="Nusbaum C."/>
            <person name="Birren B."/>
        </authorList>
    </citation>
    <scope>NUCLEOTIDE SEQUENCE [LARGE SCALE GENOMIC DNA]</scope>
    <source>
        <strain evidence="2 3">ATCC 49720</strain>
    </source>
</reference>
<dbReference type="HOGENOM" id="CLU_111030_0_0_5"/>
<keyword evidence="3" id="KW-1185">Reference proteome</keyword>
<proteinExistence type="predicted"/>
<comment type="caution">
    <text evidence="2">The sequence shown here is derived from an EMBL/GenBank/DDBJ whole genome shotgun (WGS) entry which is preliminary data.</text>
</comment>
<feature type="signal peptide" evidence="1">
    <location>
        <begin position="1"/>
        <end position="21"/>
    </location>
</feature>
<name>K8PED2_9BRAD</name>
<evidence type="ECO:0000313" key="3">
    <source>
        <dbReference type="Proteomes" id="UP000001095"/>
    </source>
</evidence>
<dbReference type="EMBL" id="AGWY01000005">
    <property type="protein sequence ID" value="EKS39911.1"/>
    <property type="molecule type" value="Genomic_DNA"/>
</dbReference>
<evidence type="ECO:0000313" key="2">
    <source>
        <dbReference type="EMBL" id="EKS39911.1"/>
    </source>
</evidence>
<dbReference type="RefSeq" id="WP_002711789.1">
    <property type="nucleotide sequence ID" value="NZ_KB375281.1"/>
</dbReference>
<protein>
    <submittedName>
        <fullName evidence="2">Uncharacterized protein</fullName>
    </submittedName>
</protein>
<dbReference type="AlphaFoldDB" id="K8PED2"/>
<accession>K8PED2</accession>
<keyword evidence="1" id="KW-0732">Signal</keyword>
<sequence>MIKFRVLLSALLPVLALTAFAGVRDASAADDIIKLSNNQRIACGRGLNAGKLQNITCKSYAYIFNTKTSDFYRCQVSVGVTRDNKEVLKVDTDGSCKLKGRIFPSDSNYAFDATETEPPNTNSFFGSGGTAIWVSDSTKLSAKGCIILGVGVGPDVMKCVDMTFDK</sequence>
<dbReference type="OrthoDB" id="8251029at2"/>
<organism evidence="2 3">
    <name type="scientific">Afipia clevelandensis ATCC 49720</name>
    <dbReference type="NCBI Taxonomy" id="883079"/>
    <lineage>
        <taxon>Bacteria</taxon>
        <taxon>Pseudomonadati</taxon>
        <taxon>Pseudomonadota</taxon>
        <taxon>Alphaproteobacteria</taxon>
        <taxon>Hyphomicrobiales</taxon>
        <taxon>Nitrobacteraceae</taxon>
        <taxon>Afipia</taxon>
    </lineage>
</organism>
<dbReference type="PATRIC" id="fig|883079.3.peg.941"/>
<dbReference type="Proteomes" id="UP000001095">
    <property type="component" value="Unassembled WGS sequence"/>
</dbReference>
<evidence type="ECO:0000256" key="1">
    <source>
        <dbReference type="SAM" id="SignalP"/>
    </source>
</evidence>
<gene>
    <name evidence="2" type="ORF">HMPREF9696_00923</name>
</gene>